<accession>A0A0K2VLN4</accession>
<protein>
    <submittedName>
        <fullName evidence="1">Uncharacterized protein</fullName>
    </submittedName>
</protein>
<dbReference type="EMBL" id="HACA01033580">
    <property type="protein sequence ID" value="CDW50941.1"/>
    <property type="molecule type" value="Transcribed_RNA"/>
</dbReference>
<evidence type="ECO:0000313" key="1">
    <source>
        <dbReference type="EMBL" id="CDW50941.1"/>
    </source>
</evidence>
<proteinExistence type="predicted"/>
<sequence length="51" mass="6118">MYRGSSYVPKLRMRIYTHGRGAFCKPVKVCFKACWRYQKSSTENPRFPTQR</sequence>
<organism evidence="1">
    <name type="scientific">Lepeophtheirus salmonis</name>
    <name type="common">Salmon louse</name>
    <name type="synonym">Caligus salmonis</name>
    <dbReference type="NCBI Taxonomy" id="72036"/>
    <lineage>
        <taxon>Eukaryota</taxon>
        <taxon>Metazoa</taxon>
        <taxon>Ecdysozoa</taxon>
        <taxon>Arthropoda</taxon>
        <taxon>Crustacea</taxon>
        <taxon>Multicrustacea</taxon>
        <taxon>Hexanauplia</taxon>
        <taxon>Copepoda</taxon>
        <taxon>Siphonostomatoida</taxon>
        <taxon>Caligidae</taxon>
        <taxon>Lepeophtheirus</taxon>
    </lineage>
</organism>
<name>A0A0K2VLN4_LEPSM</name>
<dbReference type="AlphaFoldDB" id="A0A0K2VLN4"/>
<reference evidence="1" key="1">
    <citation type="submission" date="2014-05" db="EMBL/GenBank/DDBJ databases">
        <authorList>
            <person name="Chronopoulou M."/>
        </authorList>
    </citation>
    <scope>NUCLEOTIDE SEQUENCE</scope>
    <source>
        <tissue evidence="1">Whole organism</tissue>
    </source>
</reference>